<comment type="similarity">
    <text evidence="2">Belongs to the UPF0291 family.</text>
</comment>
<dbReference type="PANTHER" id="PTHR37300">
    <property type="entry name" value="UPF0291 PROTEIN CBO2609/CLC_2481"/>
    <property type="match status" value="1"/>
</dbReference>
<keyword evidence="4" id="KW-1185">Reference proteome</keyword>
<name>A0A6A8MCZ2_9LACO</name>
<evidence type="ECO:0000256" key="1">
    <source>
        <dbReference type="ARBA" id="ARBA00022490"/>
    </source>
</evidence>
<dbReference type="Pfam" id="PF05979">
    <property type="entry name" value="DUF896"/>
    <property type="match status" value="1"/>
</dbReference>
<dbReference type="OrthoDB" id="390105at2"/>
<dbReference type="EMBL" id="VUMX01000003">
    <property type="protein sequence ID" value="MST86427.1"/>
    <property type="molecule type" value="Genomic_DNA"/>
</dbReference>
<dbReference type="Gene3D" id="1.10.287.540">
    <property type="entry name" value="Helix hairpin bin"/>
    <property type="match status" value="1"/>
</dbReference>
<organism evidence="3 4">
    <name type="scientific">Lactobacillus porci</name>
    <dbReference type="NCBI Taxonomy" id="2012477"/>
    <lineage>
        <taxon>Bacteria</taxon>
        <taxon>Bacillati</taxon>
        <taxon>Bacillota</taxon>
        <taxon>Bacilli</taxon>
        <taxon>Lactobacillales</taxon>
        <taxon>Lactobacillaceae</taxon>
        <taxon>Lactobacillus</taxon>
    </lineage>
</organism>
<evidence type="ECO:0000313" key="4">
    <source>
        <dbReference type="Proteomes" id="UP000438120"/>
    </source>
</evidence>
<dbReference type="HAMAP" id="MF_01103">
    <property type="entry name" value="UPF0291"/>
    <property type="match status" value="1"/>
</dbReference>
<dbReference type="SUPFAM" id="SSF158221">
    <property type="entry name" value="YnzC-like"/>
    <property type="match status" value="1"/>
</dbReference>
<proteinExistence type="inferred from homology"/>
<accession>A0A6A8MCZ2</accession>
<comment type="caution">
    <text evidence="3">The sequence shown here is derived from an EMBL/GenBank/DDBJ whole genome shotgun (WGS) entry which is preliminary data.</text>
</comment>
<protein>
    <recommendedName>
        <fullName evidence="2">UPF0291 protein FYJ62_01865</fullName>
    </recommendedName>
</protein>
<evidence type="ECO:0000313" key="3">
    <source>
        <dbReference type="EMBL" id="MST86427.1"/>
    </source>
</evidence>
<dbReference type="AlphaFoldDB" id="A0A6A8MCZ2"/>
<dbReference type="GO" id="GO:0005737">
    <property type="term" value="C:cytoplasm"/>
    <property type="evidence" value="ECO:0007669"/>
    <property type="project" value="UniProtKB-SubCell"/>
</dbReference>
<comment type="subcellular location">
    <subcellularLocation>
        <location evidence="2">Cytoplasm</location>
    </subcellularLocation>
</comment>
<evidence type="ECO:0000256" key="2">
    <source>
        <dbReference type="HAMAP-Rule" id="MF_01103"/>
    </source>
</evidence>
<dbReference type="InterPro" id="IPR009242">
    <property type="entry name" value="DUF896"/>
</dbReference>
<dbReference type="Proteomes" id="UP000438120">
    <property type="component" value="Unassembled WGS sequence"/>
</dbReference>
<reference evidence="3 4" key="1">
    <citation type="submission" date="2019-08" db="EMBL/GenBank/DDBJ databases">
        <title>In-depth cultivation of the pig gut microbiome towards novel bacterial diversity and tailored functional studies.</title>
        <authorList>
            <person name="Wylensek D."/>
            <person name="Hitch T.C.A."/>
            <person name="Clavel T."/>
        </authorList>
    </citation>
    <scope>NUCLEOTIDE SEQUENCE [LARGE SCALE GENOMIC DNA]</scope>
    <source>
        <strain evidence="3 4">Bifido-178-WT-2B</strain>
    </source>
</reference>
<dbReference type="RefSeq" id="WP_154547190.1">
    <property type="nucleotide sequence ID" value="NZ_JBKZBY010000002.1"/>
</dbReference>
<sequence length="80" mass="9541">MTPKEEEKLRKRINHLYHKKQAEGLSKEEEQERKELHQKFIANFRAGFRQQLDNLVVVDKEGNDITPDKAKQIQKEKGIR</sequence>
<keyword evidence="1 2" id="KW-0963">Cytoplasm</keyword>
<dbReference type="PANTHER" id="PTHR37300:SF1">
    <property type="entry name" value="UPF0291 PROTEIN YNZC"/>
    <property type="match status" value="1"/>
</dbReference>
<gene>
    <name evidence="3" type="ORF">FYJ62_01865</name>
</gene>